<evidence type="ECO:0000313" key="2">
    <source>
        <dbReference type="EnsemblPlants" id="OGLUM04G13420.1"/>
    </source>
</evidence>
<evidence type="ECO:0000256" key="1">
    <source>
        <dbReference type="SAM" id="MobiDB-lite"/>
    </source>
</evidence>
<reference evidence="2" key="1">
    <citation type="submission" date="2015-04" db="UniProtKB">
        <authorList>
            <consortium name="EnsemblPlants"/>
        </authorList>
    </citation>
    <scope>IDENTIFICATION</scope>
</reference>
<sequence length="76" mass="7953">MEWMRFSVATILSSEPPVGSAMTRCASCVAKEIVERASSSSTCVGGDLPTRRASSALRSRPGPSPEGGCDQNYGSK</sequence>
<dbReference type="Proteomes" id="UP000026961">
    <property type="component" value="Chromosome 4"/>
</dbReference>
<proteinExistence type="predicted"/>
<dbReference type="Gramene" id="OGLUM04G13420.1">
    <property type="protein sequence ID" value="OGLUM04G13420.1"/>
    <property type="gene ID" value="OGLUM04G13420"/>
</dbReference>
<keyword evidence="3" id="KW-1185">Reference proteome</keyword>
<feature type="region of interest" description="Disordered" evidence="1">
    <location>
        <begin position="39"/>
        <end position="76"/>
    </location>
</feature>
<dbReference type="AlphaFoldDB" id="A0A0D9ZL66"/>
<dbReference type="HOGENOM" id="CLU_2658547_0_0_1"/>
<accession>A0A0D9ZL66</accession>
<name>A0A0D9ZL66_9ORYZ</name>
<dbReference type="EnsemblPlants" id="OGLUM04G13420.1">
    <property type="protein sequence ID" value="OGLUM04G13420.1"/>
    <property type="gene ID" value="OGLUM04G13420"/>
</dbReference>
<organism evidence="2">
    <name type="scientific">Oryza glumipatula</name>
    <dbReference type="NCBI Taxonomy" id="40148"/>
    <lineage>
        <taxon>Eukaryota</taxon>
        <taxon>Viridiplantae</taxon>
        <taxon>Streptophyta</taxon>
        <taxon>Embryophyta</taxon>
        <taxon>Tracheophyta</taxon>
        <taxon>Spermatophyta</taxon>
        <taxon>Magnoliopsida</taxon>
        <taxon>Liliopsida</taxon>
        <taxon>Poales</taxon>
        <taxon>Poaceae</taxon>
        <taxon>BOP clade</taxon>
        <taxon>Oryzoideae</taxon>
        <taxon>Oryzeae</taxon>
        <taxon>Oryzinae</taxon>
        <taxon>Oryza</taxon>
    </lineage>
</organism>
<reference evidence="2" key="2">
    <citation type="submission" date="2018-05" db="EMBL/GenBank/DDBJ databases">
        <title>OgluRS3 (Oryza glumaepatula Reference Sequence Version 3).</title>
        <authorList>
            <person name="Zhang J."/>
            <person name="Kudrna D."/>
            <person name="Lee S."/>
            <person name="Talag J."/>
            <person name="Welchert J."/>
            <person name="Wing R.A."/>
        </authorList>
    </citation>
    <scope>NUCLEOTIDE SEQUENCE [LARGE SCALE GENOMIC DNA]</scope>
</reference>
<protein>
    <submittedName>
        <fullName evidence="2">Uncharacterized protein</fullName>
    </submittedName>
</protein>
<evidence type="ECO:0000313" key="3">
    <source>
        <dbReference type="Proteomes" id="UP000026961"/>
    </source>
</evidence>